<dbReference type="InterPro" id="IPR045584">
    <property type="entry name" value="Pilin-like"/>
</dbReference>
<keyword evidence="1" id="KW-0472">Membrane</keyword>
<keyword evidence="1" id="KW-1133">Transmembrane helix</keyword>
<gene>
    <name evidence="3" type="ORF">ENS64_08515</name>
</gene>
<accession>A0A7C4QVB0</accession>
<dbReference type="PANTHER" id="PTHR30093">
    <property type="entry name" value="GENERAL SECRETION PATHWAY PROTEIN G"/>
    <property type="match status" value="1"/>
</dbReference>
<dbReference type="PROSITE" id="PS00409">
    <property type="entry name" value="PROKAR_NTER_METHYL"/>
    <property type="match status" value="1"/>
</dbReference>
<evidence type="ECO:0000256" key="1">
    <source>
        <dbReference type="SAM" id="Phobius"/>
    </source>
</evidence>
<dbReference type="Pfam" id="PF07963">
    <property type="entry name" value="N_methyl"/>
    <property type="match status" value="1"/>
</dbReference>
<dbReference type="EMBL" id="DSVQ01000012">
    <property type="protein sequence ID" value="HGT39290.1"/>
    <property type="molecule type" value="Genomic_DNA"/>
</dbReference>
<dbReference type="NCBIfam" id="TIGR04294">
    <property type="entry name" value="pre_pil_HX9DG"/>
    <property type="match status" value="1"/>
</dbReference>
<sequence length="326" mass="35790">MPAQRKVLRRFPSRGFTLIELLVVIAIIAILIALLLPAVQQAREAARRTQCRNHLKQLGLALHNYHDQFNVFPYAWGLNQESWTSQILPQLDQAPLYNTLEWRNSGLNDWTTFVSPNKTACGVVLAVLRCPSMAQPTNVSNQGIPNRVPVSYRVVSGSLVASDDASTRPAPYNVAPFTALEQPNLDGVMFGASSTRMRDITDGTSNTLMVGESYTEPGYVKDNQGMDYWAFFIPQLNNTTGGTWRPGALTGTEHSECAGSTLVPMNSRLNPAMHGVLMEISFGSYHVGGAHFLLSDGAVRFLSENIDLNLYRALGSRAGNETVGEF</sequence>
<keyword evidence="1" id="KW-0812">Transmembrane</keyword>
<dbReference type="InterPro" id="IPR011453">
    <property type="entry name" value="DUF1559"/>
</dbReference>
<dbReference type="AlphaFoldDB" id="A0A7C4QVB0"/>
<dbReference type="Gene3D" id="3.30.700.10">
    <property type="entry name" value="Glycoprotein, Type 4 Pilin"/>
    <property type="match status" value="1"/>
</dbReference>
<evidence type="ECO:0000313" key="3">
    <source>
        <dbReference type="EMBL" id="HGT39290.1"/>
    </source>
</evidence>
<dbReference type="NCBIfam" id="TIGR02532">
    <property type="entry name" value="IV_pilin_GFxxxE"/>
    <property type="match status" value="1"/>
</dbReference>
<dbReference type="PANTHER" id="PTHR30093:SF2">
    <property type="entry name" value="TYPE II SECRETION SYSTEM PROTEIN H"/>
    <property type="match status" value="1"/>
</dbReference>
<protein>
    <submittedName>
        <fullName evidence="3">DUF1559 domain-containing protein</fullName>
    </submittedName>
</protein>
<organism evidence="3">
    <name type="scientific">Schlesneria paludicola</name>
    <dbReference type="NCBI Taxonomy" id="360056"/>
    <lineage>
        <taxon>Bacteria</taxon>
        <taxon>Pseudomonadati</taxon>
        <taxon>Planctomycetota</taxon>
        <taxon>Planctomycetia</taxon>
        <taxon>Planctomycetales</taxon>
        <taxon>Planctomycetaceae</taxon>
        <taxon>Schlesneria</taxon>
    </lineage>
</organism>
<dbReference type="InterPro" id="IPR027558">
    <property type="entry name" value="Pre_pil_HX9DG_C"/>
</dbReference>
<proteinExistence type="predicted"/>
<comment type="caution">
    <text evidence="3">The sequence shown here is derived from an EMBL/GenBank/DDBJ whole genome shotgun (WGS) entry which is preliminary data.</text>
</comment>
<dbReference type="Pfam" id="PF07596">
    <property type="entry name" value="SBP_bac_10"/>
    <property type="match status" value="1"/>
</dbReference>
<feature type="domain" description="DUF1559" evidence="2">
    <location>
        <begin position="40"/>
        <end position="308"/>
    </location>
</feature>
<feature type="transmembrane region" description="Helical" evidence="1">
    <location>
        <begin position="21"/>
        <end position="39"/>
    </location>
</feature>
<name>A0A7C4QVB0_9PLAN</name>
<reference evidence="3" key="1">
    <citation type="journal article" date="2020" name="mSystems">
        <title>Genome- and Community-Level Interaction Insights into Carbon Utilization and Element Cycling Functions of Hydrothermarchaeota in Hydrothermal Sediment.</title>
        <authorList>
            <person name="Zhou Z."/>
            <person name="Liu Y."/>
            <person name="Xu W."/>
            <person name="Pan J."/>
            <person name="Luo Z.H."/>
            <person name="Li M."/>
        </authorList>
    </citation>
    <scope>NUCLEOTIDE SEQUENCE [LARGE SCALE GENOMIC DNA]</scope>
    <source>
        <strain evidence="3">SpSt-508</strain>
    </source>
</reference>
<dbReference type="SUPFAM" id="SSF54523">
    <property type="entry name" value="Pili subunits"/>
    <property type="match status" value="1"/>
</dbReference>
<dbReference type="InterPro" id="IPR012902">
    <property type="entry name" value="N_methyl_site"/>
</dbReference>
<evidence type="ECO:0000259" key="2">
    <source>
        <dbReference type="Pfam" id="PF07596"/>
    </source>
</evidence>